<evidence type="ECO:0000313" key="2">
    <source>
        <dbReference type="EMBL" id="QEC55706.1"/>
    </source>
</evidence>
<keyword evidence="1" id="KW-0812">Transmembrane</keyword>
<dbReference type="OrthoDB" id="1496305at2"/>
<feature type="transmembrane region" description="Helical" evidence="1">
    <location>
        <begin position="7"/>
        <end position="28"/>
    </location>
</feature>
<feature type="transmembrane region" description="Helical" evidence="1">
    <location>
        <begin position="34"/>
        <end position="56"/>
    </location>
</feature>
<sequence length="95" mass="10074">MQSGQKTLQLAQSASALGAGILGFGIGAKWGNVVSSYSLLIIIVGAVIHVFGMYIMQMKNVTAKPTGIAKALWISAWICLIALIAIIIYLLIVKK</sequence>
<dbReference type="EMBL" id="CP042433">
    <property type="protein sequence ID" value="QEC55706.1"/>
    <property type="molecule type" value="Genomic_DNA"/>
</dbReference>
<dbReference type="RefSeq" id="WP_146784919.1">
    <property type="nucleotide sequence ID" value="NZ_BAABIO010000004.1"/>
</dbReference>
<keyword evidence="1" id="KW-1133">Transmembrane helix</keyword>
<feature type="transmembrane region" description="Helical" evidence="1">
    <location>
        <begin position="68"/>
        <end position="92"/>
    </location>
</feature>
<name>A0A5B8UH96_9BACT</name>
<dbReference type="Proteomes" id="UP000321204">
    <property type="component" value="Chromosome"/>
</dbReference>
<keyword evidence="1" id="KW-0472">Membrane</keyword>
<keyword evidence="3" id="KW-1185">Reference proteome</keyword>
<protein>
    <submittedName>
        <fullName evidence="2">Uncharacterized protein</fullName>
    </submittedName>
</protein>
<dbReference type="AlphaFoldDB" id="A0A5B8UH96"/>
<accession>A0A5B8UH96</accession>
<proteinExistence type="predicted"/>
<dbReference type="KEGG" id="fgg:FSB75_07300"/>
<evidence type="ECO:0000256" key="1">
    <source>
        <dbReference type="SAM" id="Phobius"/>
    </source>
</evidence>
<gene>
    <name evidence="2" type="ORF">FSB75_07300</name>
</gene>
<reference evidence="2 3" key="1">
    <citation type="journal article" date="2015" name="Int. J. Syst. Evol. Microbiol.">
        <title>Flavisolibacter ginsenosidimutans sp. nov., with ginsenoside-converting activity isolated from soil used for cultivating ginseng.</title>
        <authorList>
            <person name="Zhao Y."/>
            <person name="Liu Q."/>
            <person name="Kang M.S."/>
            <person name="Jin F."/>
            <person name="Yu H."/>
            <person name="Im W.T."/>
        </authorList>
    </citation>
    <scope>NUCLEOTIDE SEQUENCE [LARGE SCALE GENOMIC DNA]</scope>
    <source>
        <strain evidence="2 3">Gsoil 636</strain>
    </source>
</reference>
<organism evidence="2 3">
    <name type="scientific">Flavisolibacter ginsenosidimutans</name>
    <dbReference type="NCBI Taxonomy" id="661481"/>
    <lineage>
        <taxon>Bacteria</taxon>
        <taxon>Pseudomonadati</taxon>
        <taxon>Bacteroidota</taxon>
        <taxon>Chitinophagia</taxon>
        <taxon>Chitinophagales</taxon>
        <taxon>Chitinophagaceae</taxon>
        <taxon>Flavisolibacter</taxon>
    </lineage>
</organism>
<evidence type="ECO:0000313" key="3">
    <source>
        <dbReference type="Proteomes" id="UP000321204"/>
    </source>
</evidence>